<keyword evidence="4" id="KW-1185">Reference proteome</keyword>
<gene>
    <name evidence="3" type="ORF">HUO12_03685</name>
</gene>
<evidence type="ECO:0000259" key="2">
    <source>
        <dbReference type="Pfam" id="PF07811"/>
    </source>
</evidence>
<keyword evidence="1" id="KW-1133">Transmembrane helix</keyword>
<organism evidence="3 4">
    <name type="scientific">Altererythrobacter lutimaris</name>
    <dbReference type="NCBI Taxonomy" id="2743979"/>
    <lineage>
        <taxon>Bacteria</taxon>
        <taxon>Pseudomonadati</taxon>
        <taxon>Pseudomonadota</taxon>
        <taxon>Alphaproteobacteria</taxon>
        <taxon>Sphingomonadales</taxon>
        <taxon>Erythrobacteraceae</taxon>
        <taxon>Altererythrobacter</taxon>
    </lineage>
</organism>
<dbReference type="InterPro" id="IPR012495">
    <property type="entry name" value="TadE-like_dom"/>
</dbReference>
<keyword evidence="1" id="KW-0472">Membrane</keyword>
<comment type="caution">
    <text evidence="3">The sequence shown here is derived from an EMBL/GenBank/DDBJ whole genome shotgun (WGS) entry which is preliminary data.</text>
</comment>
<evidence type="ECO:0000256" key="1">
    <source>
        <dbReference type="SAM" id="Phobius"/>
    </source>
</evidence>
<protein>
    <submittedName>
        <fullName evidence="3">Pilus assembly protein</fullName>
    </submittedName>
</protein>
<accession>A0A850H476</accession>
<proteinExistence type="predicted"/>
<sequence length="144" mass="16547">MKMPFFKRLERNEEAATIIEFAILAPAFLALLLGVFQIAINMQAMNAMRSVASETARYAVVEYQKKNEITNDDIRTEAERIGESLPYALDRNFSASVSEPFTQRVDGAFEKTLTIRYTPPAVLPFFDWTSQRLNFQRPIFLIDE</sequence>
<reference evidence="3 4" key="1">
    <citation type="submission" date="2020-06" db="EMBL/GenBank/DDBJ databases">
        <title>Altererythrobacter lutimaris sp. nov., a marine bacterium isolated from a tidal flat.</title>
        <authorList>
            <person name="Kim D."/>
            <person name="Yoo Y."/>
            <person name="Kim J.-J."/>
        </authorList>
    </citation>
    <scope>NUCLEOTIDE SEQUENCE [LARGE SCALE GENOMIC DNA]</scope>
    <source>
        <strain evidence="3 4">JGD-16</strain>
    </source>
</reference>
<dbReference type="RefSeq" id="WP_176272315.1">
    <property type="nucleotide sequence ID" value="NZ_JABWTA010000001.1"/>
</dbReference>
<evidence type="ECO:0000313" key="4">
    <source>
        <dbReference type="Proteomes" id="UP000546031"/>
    </source>
</evidence>
<dbReference type="Proteomes" id="UP000546031">
    <property type="component" value="Unassembled WGS sequence"/>
</dbReference>
<dbReference type="Pfam" id="PF07811">
    <property type="entry name" value="TadE"/>
    <property type="match status" value="1"/>
</dbReference>
<name>A0A850H476_9SPHN</name>
<feature type="transmembrane region" description="Helical" evidence="1">
    <location>
        <begin position="21"/>
        <end position="40"/>
    </location>
</feature>
<evidence type="ECO:0000313" key="3">
    <source>
        <dbReference type="EMBL" id="NVE93994.1"/>
    </source>
</evidence>
<feature type="domain" description="TadE-like" evidence="2">
    <location>
        <begin position="16"/>
        <end position="57"/>
    </location>
</feature>
<keyword evidence="1" id="KW-0812">Transmembrane</keyword>
<dbReference type="AlphaFoldDB" id="A0A850H476"/>
<dbReference type="EMBL" id="JABWTA010000001">
    <property type="protein sequence ID" value="NVE93994.1"/>
    <property type="molecule type" value="Genomic_DNA"/>
</dbReference>